<protein>
    <submittedName>
        <fullName evidence="9">Uncharacterized protein</fullName>
    </submittedName>
</protein>
<dbReference type="Pfam" id="PF02416">
    <property type="entry name" value="TatA_B_E"/>
    <property type="match status" value="1"/>
</dbReference>
<keyword evidence="6" id="KW-0811">Translocation</keyword>
<evidence type="ECO:0000256" key="6">
    <source>
        <dbReference type="ARBA" id="ARBA00023010"/>
    </source>
</evidence>
<evidence type="ECO:0000256" key="1">
    <source>
        <dbReference type="ARBA" id="ARBA00004167"/>
    </source>
</evidence>
<keyword evidence="2" id="KW-0813">Transport</keyword>
<accession>A0ABD7F1E8</accession>
<evidence type="ECO:0000256" key="8">
    <source>
        <dbReference type="SAM" id="Phobius"/>
    </source>
</evidence>
<sequence length="135" mass="15722">MLNVSITEFIVFVILAILILGPEKLPFVLVKARSFYKKTKYVFDSNIYDLEAQIEKYCSPIELSRKQYIYLDPIAFSPYHSLFIQQLFQIRSSQLCTIGLIHQLHSHALQQEIWAAKTQQNLQHNASKQHLQEVA</sequence>
<dbReference type="Proteomes" id="UP000827069">
    <property type="component" value="Chromosome"/>
</dbReference>
<gene>
    <name evidence="9" type="ORF">I6L31_09875</name>
</gene>
<feature type="transmembrane region" description="Helical" evidence="8">
    <location>
        <begin position="6"/>
        <end position="30"/>
    </location>
</feature>
<dbReference type="EMBL" id="CP079898">
    <property type="protein sequence ID" value="QXZ22073.1"/>
    <property type="molecule type" value="Genomic_DNA"/>
</dbReference>
<evidence type="ECO:0000313" key="9">
    <source>
        <dbReference type="EMBL" id="QXZ22073.1"/>
    </source>
</evidence>
<dbReference type="PRINTS" id="PR01506">
    <property type="entry name" value="TATBPROTEIN"/>
</dbReference>
<dbReference type="AlphaFoldDB" id="A0ABD7F1E8"/>
<keyword evidence="3 8" id="KW-0812">Transmembrane</keyword>
<keyword evidence="4" id="KW-0653">Protein transport</keyword>
<organism evidence="9 10">
    <name type="scientific">Acinetobacter septicus</name>
    <dbReference type="NCBI Taxonomy" id="465797"/>
    <lineage>
        <taxon>Bacteria</taxon>
        <taxon>Pseudomonadati</taxon>
        <taxon>Pseudomonadota</taxon>
        <taxon>Gammaproteobacteria</taxon>
        <taxon>Moraxellales</taxon>
        <taxon>Moraxellaceae</taxon>
        <taxon>Acinetobacter</taxon>
    </lineage>
</organism>
<dbReference type="RefSeq" id="WP_005001549.1">
    <property type="nucleotide sequence ID" value="NZ_CP079898.1"/>
</dbReference>
<evidence type="ECO:0000256" key="5">
    <source>
        <dbReference type="ARBA" id="ARBA00022989"/>
    </source>
</evidence>
<evidence type="ECO:0000256" key="7">
    <source>
        <dbReference type="ARBA" id="ARBA00023136"/>
    </source>
</evidence>
<keyword evidence="10" id="KW-1185">Reference proteome</keyword>
<dbReference type="InterPro" id="IPR003369">
    <property type="entry name" value="TatA/B/E"/>
</dbReference>
<evidence type="ECO:0000313" key="10">
    <source>
        <dbReference type="Proteomes" id="UP000827069"/>
    </source>
</evidence>
<keyword evidence="7 8" id="KW-0472">Membrane</keyword>
<name>A0ABD7F1E8_9GAMM</name>
<reference evidence="9 10" key="1">
    <citation type="submission" date="2021-07" db="EMBL/GenBank/DDBJ databases">
        <title>FDA dAtabase for Regulatory Grade micrObial Sequences (FDA-ARGOS): Supporting development and validation of Infectious Disease Dx tests.</title>
        <authorList>
            <person name="Sproer C."/>
            <person name="Gronow S."/>
            <person name="Severitt S."/>
            <person name="Schroder I."/>
            <person name="Tallon L."/>
            <person name="Sadzewicz L."/>
            <person name="Zhao X."/>
            <person name="Boylan J."/>
            <person name="Ott S."/>
            <person name="Bowen H."/>
            <person name="Vavikolanu K."/>
            <person name="Mehta A."/>
            <person name="Aluvathingal J."/>
            <person name="Nadendla S."/>
            <person name="Lowell S."/>
            <person name="Myers T."/>
            <person name="Yan Y."/>
        </authorList>
    </citation>
    <scope>NUCLEOTIDE SEQUENCE [LARGE SCALE GENOMIC DNA]</scope>
    <source>
        <strain evidence="9 10">FDAARGOS_1401</strain>
    </source>
</reference>
<evidence type="ECO:0000256" key="2">
    <source>
        <dbReference type="ARBA" id="ARBA00022448"/>
    </source>
</evidence>
<proteinExistence type="predicted"/>
<comment type="subcellular location">
    <subcellularLocation>
        <location evidence="1">Membrane</location>
        <topology evidence="1">Single-pass membrane protein</topology>
    </subcellularLocation>
</comment>
<evidence type="ECO:0000256" key="3">
    <source>
        <dbReference type="ARBA" id="ARBA00022692"/>
    </source>
</evidence>
<keyword evidence="5 8" id="KW-1133">Transmembrane helix</keyword>
<evidence type="ECO:0000256" key="4">
    <source>
        <dbReference type="ARBA" id="ARBA00022927"/>
    </source>
</evidence>